<evidence type="ECO:0000256" key="6">
    <source>
        <dbReference type="SAM" id="Phobius"/>
    </source>
</evidence>
<keyword evidence="2" id="KW-0813">Transport</keyword>
<feature type="transmembrane region" description="Helical" evidence="6">
    <location>
        <begin position="478"/>
        <end position="500"/>
    </location>
</feature>
<evidence type="ECO:0000313" key="9">
    <source>
        <dbReference type="Proteomes" id="UP001322277"/>
    </source>
</evidence>
<organism evidence="8 9">
    <name type="scientific">Colletotrichum destructivum</name>
    <dbReference type="NCBI Taxonomy" id="34406"/>
    <lineage>
        <taxon>Eukaryota</taxon>
        <taxon>Fungi</taxon>
        <taxon>Dikarya</taxon>
        <taxon>Ascomycota</taxon>
        <taxon>Pezizomycotina</taxon>
        <taxon>Sordariomycetes</taxon>
        <taxon>Hypocreomycetidae</taxon>
        <taxon>Glomerellales</taxon>
        <taxon>Glomerellaceae</taxon>
        <taxon>Colletotrichum</taxon>
        <taxon>Colletotrichum destructivum species complex</taxon>
    </lineage>
</organism>
<feature type="transmembrane region" description="Helical" evidence="6">
    <location>
        <begin position="403"/>
        <end position="421"/>
    </location>
</feature>
<feature type="transmembrane region" description="Helical" evidence="6">
    <location>
        <begin position="428"/>
        <end position="447"/>
    </location>
</feature>
<evidence type="ECO:0000313" key="8">
    <source>
        <dbReference type="EMBL" id="WQF88076.1"/>
    </source>
</evidence>
<comment type="subcellular location">
    <subcellularLocation>
        <location evidence="1">Membrane</location>
        <topology evidence="1">Multi-pass membrane protein</topology>
    </subcellularLocation>
</comment>
<feature type="domain" description="Major facilitator superfamily (MFS) profile" evidence="7">
    <location>
        <begin position="81"/>
        <end position="565"/>
    </location>
</feature>
<dbReference type="KEGG" id="cdet:87949590"/>
<name>A0AAX4IXW3_9PEZI</name>
<dbReference type="Gene3D" id="1.20.1250.20">
    <property type="entry name" value="MFS general substrate transporter like domains"/>
    <property type="match status" value="1"/>
</dbReference>
<dbReference type="InterPro" id="IPR036259">
    <property type="entry name" value="MFS_trans_sf"/>
</dbReference>
<keyword evidence="3 6" id="KW-0812">Transmembrane</keyword>
<dbReference type="GO" id="GO:0016020">
    <property type="term" value="C:membrane"/>
    <property type="evidence" value="ECO:0007669"/>
    <property type="project" value="UniProtKB-SubCell"/>
</dbReference>
<evidence type="ECO:0000256" key="1">
    <source>
        <dbReference type="ARBA" id="ARBA00004141"/>
    </source>
</evidence>
<dbReference type="Pfam" id="PF07690">
    <property type="entry name" value="MFS_1"/>
    <property type="match status" value="1"/>
</dbReference>
<keyword evidence="9" id="KW-1185">Reference proteome</keyword>
<feature type="transmembrane region" description="Helical" evidence="6">
    <location>
        <begin position="211"/>
        <end position="229"/>
    </location>
</feature>
<feature type="transmembrane region" description="Helical" evidence="6">
    <location>
        <begin position="117"/>
        <end position="137"/>
    </location>
</feature>
<feature type="transmembrane region" description="Helical" evidence="6">
    <location>
        <begin position="255"/>
        <end position="277"/>
    </location>
</feature>
<feature type="transmembrane region" description="Helical" evidence="6">
    <location>
        <begin position="512"/>
        <end position="535"/>
    </location>
</feature>
<dbReference type="InterPro" id="IPR011701">
    <property type="entry name" value="MFS"/>
</dbReference>
<evidence type="ECO:0000256" key="4">
    <source>
        <dbReference type="ARBA" id="ARBA00022989"/>
    </source>
</evidence>
<keyword evidence="5 6" id="KW-0472">Membrane</keyword>
<dbReference type="EMBL" id="CP137312">
    <property type="protein sequence ID" value="WQF88076.1"/>
    <property type="molecule type" value="Genomic_DNA"/>
</dbReference>
<dbReference type="PANTHER" id="PTHR23511">
    <property type="entry name" value="SYNAPTIC VESICLE GLYCOPROTEIN 2"/>
    <property type="match status" value="1"/>
</dbReference>
<sequence>MTPEPVLDLSYAKKGKSANDNGSMLVASSSPMYESGNDLLGDEKMSPVMLNKIFLVNNVCFPNQDTPYKPAINEIGWTPFHLKLFFLNGFGYAVDSMAAMLQGIIATQAFVEIGGGGYPTGLTMALYAGLLVGALFWGFGADIIGRRMAFNITLLMAGASTLVAGAMPNWGALGLFVALLGFGAGGNLILDPAVFLEFLPFDKQWTITAMAAWWGLGQTLEGGIAWGFFSRDDWSCDTTTTTTPPEVCTWQNNKAWRLIMFTSGAIILTMSAARVLVVRLEETPKFLLSAGRDEELVANLQALATKYNRTCSLTTQQLEACGHLNVESTARKPHHKVGRQFLSHLRGLFVTRKIAISTSLIWLSWAMIGMAYPLFFVFLPSVISSRIASDPPTFYETWRDYTIVNFCAIFGPLIAGWLAEIKILGRRYTMVIGAIVTMALFFGYTAVSTAQQNLALSCTICKSRHPTLLMLYHNMFKIISKTTLSIAICINVYYGTLYAYTAEVLPSAHRTTGNGIAVAANRAMGLLSAVIAVVADTTTVTPLYICAALFFLLAVVSALLPFEPYGRRAS</sequence>
<proteinExistence type="predicted"/>
<dbReference type="PROSITE" id="PS50850">
    <property type="entry name" value="MFS"/>
    <property type="match status" value="1"/>
</dbReference>
<reference evidence="9" key="1">
    <citation type="journal article" date="2023" name="bioRxiv">
        <title>Complete genome of the Medicago anthracnose fungus, Colletotrichum destructivum, reveals a mini-chromosome-like region within a core chromosome.</title>
        <authorList>
            <person name="Lapalu N."/>
            <person name="Simon A."/>
            <person name="Lu A."/>
            <person name="Plaumann P.-L."/>
            <person name="Amselem J."/>
            <person name="Pigne S."/>
            <person name="Auger A."/>
            <person name="Koch C."/>
            <person name="Dallery J.-F."/>
            <person name="O'Connell R.J."/>
        </authorList>
    </citation>
    <scope>NUCLEOTIDE SEQUENCE [LARGE SCALE GENOMIC DNA]</scope>
    <source>
        <strain evidence="9">CBS 520.97</strain>
    </source>
</reference>
<evidence type="ECO:0000256" key="3">
    <source>
        <dbReference type="ARBA" id="ARBA00022692"/>
    </source>
</evidence>
<protein>
    <submittedName>
        <fullName evidence="8">Major facilitator superfamily, MFS transporter superfamily</fullName>
    </submittedName>
</protein>
<dbReference type="RefSeq" id="XP_062785297.1">
    <property type="nucleotide sequence ID" value="XM_062929246.1"/>
</dbReference>
<dbReference type="GeneID" id="87949590"/>
<gene>
    <name evidence="8" type="ORF">CDEST_13090</name>
</gene>
<evidence type="ECO:0000259" key="7">
    <source>
        <dbReference type="PROSITE" id="PS50850"/>
    </source>
</evidence>
<dbReference type="SUPFAM" id="SSF103473">
    <property type="entry name" value="MFS general substrate transporter"/>
    <property type="match status" value="1"/>
</dbReference>
<keyword evidence="4 6" id="KW-1133">Transmembrane helix</keyword>
<dbReference type="InterPro" id="IPR020846">
    <property type="entry name" value="MFS_dom"/>
</dbReference>
<dbReference type="GO" id="GO:0022857">
    <property type="term" value="F:transmembrane transporter activity"/>
    <property type="evidence" value="ECO:0007669"/>
    <property type="project" value="InterPro"/>
</dbReference>
<feature type="transmembrane region" description="Helical" evidence="6">
    <location>
        <begin position="90"/>
        <end position="111"/>
    </location>
</feature>
<evidence type="ECO:0000256" key="5">
    <source>
        <dbReference type="ARBA" id="ARBA00023136"/>
    </source>
</evidence>
<dbReference type="PANTHER" id="PTHR23511:SF4">
    <property type="entry name" value="MAJOR FACILITATOR SUPERFAMILY (MFS) PROFILE DOMAIN-CONTAINING PROTEIN"/>
    <property type="match status" value="1"/>
</dbReference>
<feature type="transmembrane region" description="Helical" evidence="6">
    <location>
        <begin position="173"/>
        <end position="199"/>
    </location>
</feature>
<feature type="transmembrane region" description="Helical" evidence="6">
    <location>
        <begin position="360"/>
        <end position="383"/>
    </location>
</feature>
<feature type="transmembrane region" description="Helical" evidence="6">
    <location>
        <begin position="149"/>
        <end position="167"/>
    </location>
</feature>
<dbReference type="AlphaFoldDB" id="A0AAX4IXW3"/>
<dbReference type="Proteomes" id="UP001322277">
    <property type="component" value="Chromosome 8"/>
</dbReference>
<feature type="transmembrane region" description="Helical" evidence="6">
    <location>
        <begin position="541"/>
        <end position="562"/>
    </location>
</feature>
<evidence type="ECO:0000256" key="2">
    <source>
        <dbReference type="ARBA" id="ARBA00022448"/>
    </source>
</evidence>
<accession>A0AAX4IXW3</accession>